<sequence length="69" mass="7707">MRRQIIGKGIENSVFCINHIIYISTKKISWSAVFVAEIVKLIVSPGETVTSLMVVNLAASFVAIQRRRC</sequence>
<organism evidence="1">
    <name type="scientific">hydrothermal vent metagenome</name>
    <dbReference type="NCBI Taxonomy" id="652676"/>
    <lineage>
        <taxon>unclassified sequences</taxon>
        <taxon>metagenomes</taxon>
        <taxon>ecological metagenomes</taxon>
    </lineage>
</organism>
<reference evidence="1" key="1">
    <citation type="submission" date="2018-06" db="EMBL/GenBank/DDBJ databases">
        <authorList>
            <person name="Zhirakovskaya E."/>
        </authorList>
    </citation>
    <scope>NUCLEOTIDE SEQUENCE</scope>
</reference>
<dbReference type="AlphaFoldDB" id="A0A3B0WIM3"/>
<accession>A0A3B0WIM3</accession>
<name>A0A3B0WIM3_9ZZZZ</name>
<evidence type="ECO:0000313" key="1">
    <source>
        <dbReference type="EMBL" id="VAW55858.1"/>
    </source>
</evidence>
<dbReference type="EMBL" id="UOFF01000130">
    <property type="protein sequence ID" value="VAW55858.1"/>
    <property type="molecule type" value="Genomic_DNA"/>
</dbReference>
<protein>
    <submittedName>
        <fullName evidence="1">Uncharacterized protein</fullName>
    </submittedName>
</protein>
<proteinExistence type="predicted"/>
<gene>
    <name evidence="1" type="ORF">MNBD_GAMMA07-924</name>
</gene>